<gene>
    <name evidence="2" type="ORF">VL20_2560</name>
</gene>
<sequence length="39" mass="4337">MKWGNGGMGNSTKTPTPQNPLSLRKSQQKLTIRLRVAKI</sequence>
<dbReference type="KEGG" id="mpk:VL20_2560"/>
<dbReference type="Proteomes" id="UP000068167">
    <property type="component" value="Chromosome"/>
</dbReference>
<proteinExistence type="predicted"/>
<reference evidence="2 3" key="1">
    <citation type="journal article" date="2016" name="Stand. Genomic Sci.">
        <title>Complete genome sequence and genomic characterization of Microcystis panniformis FACHB 1757 by third-generation sequencing.</title>
        <authorList>
            <person name="Zhang J.Y."/>
            <person name="Guan R."/>
            <person name="Zhang H.J."/>
            <person name="Li H."/>
            <person name="Xiao P."/>
            <person name="Yu G.L."/>
            <person name="Du L."/>
            <person name="Cao D.M."/>
            <person name="Zhu B.C."/>
            <person name="Li R.H."/>
            <person name="Lu Z.H."/>
        </authorList>
    </citation>
    <scope>NUCLEOTIDE SEQUENCE [LARGE SCALE GENOMIC DNA]</scope>
    <source>
        <strain evidence="2 3">FACHB-1757</strain>
    </source>
</reference>
<feature type="region of interest" description="Disordered" evidence="1">
    <location>
        <begin position="1"/>
        <end position="30"/>
    </location>
</feature>
<evidence type="ECO:0000313" key="3">
    <source>
        <dbReference type="Proteomes" id="UP000068167"/>
    </source>
</evidence>
<name>A0A0K1S0W4_9CHRO</name>
<evidence type="ECO:0000313" key="2">
    <source>
        <dbReference type="EMBL" id="AKV67643.1"/>
    </source>
</evidence>
<accession>A0A0K1S0W4</accession>
<keyword evidence="3" id="KW-1185">Reference proteome</keyword>
<dbReference type="AlphaFoldDB" id="A0A0K1S0W4"/>
<organism evidence="2 3">
    <name type="scientific">Microcystis panniformis FACHB-1757</name>
    <dbReference type="NCBI Taxonomy" id="1638788"/>
    <lineage>
        <taxon>Bacteria</taxon>
        <taxon>Bacillati</taxon>
        <taxon>Cyanobacteriota</taxon>
        <taxon>Cyanophyceae</taxon>
        <taxon>Oscillatoriophycideae</taxon>
        <taxon>Chroococcales</taxon>
        <taxon>Microcystaceae</taxon>
        <taxon>Microcystis</taxon>
    </lineage>
</organism>
<protein>
    <submittedName>
        <fullName evidence="2">Uncharacterized protein</fullName>
    </submittedName>
</protein>
<evidence type="ECO:0000256" key="1">
    <source>
        <dbReference type="SAM" id="MobiDB-lite"/>
    </source>
</evidence>
<dbReference type="EMBL" id="CP011339">
    <property type="protein sequence ID" value="AKV67643.1"/>
    <property type="molecule type" value="Genomic_DNA"/>
</dbReference>
<feature type="compositionally biased region" description="Polar residues" evidence="1">
    <location>
        <begin position="10"/>
        <end position="30"/>
    </location>
</feature>